<dbReference type="Proteomes" id="UP000078595">
    <property type="component" value="Chromosome 2"/>
</dbReference>
<sequence>MTSISPCTAISQASCPSETRESAQATNQLSAFIEHARQAGIKVASSSNSGSACRSGNRGWGNAESGFYSKPNIILASHVDKSVYDFDITLDLSGRDTADTRTKSEMRNVLRWLARDMEDLPQESEGRAMKD</sequence>
<dbReference type="EMBL" id="KI894028">
    <property type="protein sequence ID" value="OBR88104.1"/>
    <property type="molecule type" value="Genomic_DNA"/>
</dbReference>
<protein>
    <submittedName>
        <fullName evidence="2">Uncharacterized protein</fullName>
    </submittedName>
</protein>
<dbReference type="AlphaFoldDB" id="A0A1A6ADI6"/>
<reference evidence="3" key="2">
    <citation type="submission" date="2013-07" db="EMBL/GenBank/DDBJ databases">
        <authorList>
            <consortium name="The Broad Institute Genome Sequencing Platform"/>
            <person name="Cuomo C."/>
            <person name="Litvintseva A."/>
            <person name="Chen Y."/>
            <person name="Heitman J."/>
            <person name="Sun S."/>
            <person name="Springer D."/>
            <person name="Dromer F."/>
            <person name="Young S.K."/>
            <person name="Zeng Q."/>
            <person name="Gargeya S."/>
            <person name="Fitzgerald M."/>
            <person name="Abouelleil A."/>
            <person name="Alvarado L."/>
            <person name="Berlin A.M."/>
            <person name="Chapman S.B."/>
            <person name="Dewar J."/>
            <person name="Goldberg J."/>
            <person name="Griggs A."/>
            <person name="Gujja S."/>
            <person name="Hansen M."/>
            <person name="Howarth C."/>
            <person name="Imamovic A."/>
            <person name="Larimer J."/>
            <person name="McCowan C."/>
            <person name="Murphy C."/>
            <person name="Pearson M."/>
            <person name="Priest M."/>
            <person name="Roberts A."/>
            <person name="Saif S."/>
            <person name="Shea T."/>
            <person name="Sykes S."/>
            <person name="Wortman J."/>
            <person name="Nusbaum C."/>
            <person name="Birren B."/>
        </authorList>
    </citation>
    <scope>NUCLEOTIDE SEQUENCE</scope>
    <source>
        <strain evidence="3">CBS 10117</strain>
    </source>
</reference>
<reference evidence="2" key="1">
    <citation type="submission" date="2013-07" db="EMBL/GenBank/DDBJ databases">
        <title>The Genome Sequence of Cryptococcus dejecticola CBS10117.</title>
        <authorList>
            <consortium name="The Broad Institute Genome Sequencing Platform"/>
            <person name="Cuomo C."/>
            <person name="Litvintseva A."/>
            <person name="Chen Y."/>
            <person name="Heitman J."/>
            <person name="Sun S."/>
            <person name="Springer D."/>
            <person name="Dromer F."/>
            <person name="Young S.K."/>
            <person name="Zeng Q."/>
            <person name="Gargeya S."/>
            <person name="Fitzgerald M."/>
            <person name="Abouelleil A."/>
            <person name="Alvarado L."/>
            <person name="Berlin A.M."/>
            <person name="Chapman S.B."/>
            <person name="Dewar J."/>
            <person name="Goldberg J."/>
            <person name="Griggs A."/>
            <person name="Gujja S."/>
            <person name="Hansen M."/>
            <person name="Howarth C."/>
            <person name="Imamovic A."/>
            <person name="Larimer J."/>
            <person name="McCowan C."/>
            <person name="Murphy C."/>
            <person name="Pearson M."/>
            <person name="Priest M."/>
            <person name="Roberts A."/>
            <person name="Saif S."/>
            <person name="Shea T."/>
            <person name="Sykes S."/>
            <person name="Wortman J."/>
            <person name="Nusbaum C."/>
            <person name="Birren B."/>
        </authorList>
    </citation>
    <scope>NUCLEOTIDE SEQUENCE [LARGE SCALE GENOMIC DNA]</scope>
    <source>
        <strain evidence="2">CBS 10117</strain>
    </source>
</reference>
<reference evidence="3" key="3">
    <citation type="submission" date="2024-02" db="EMBL/GenBank/DDBJ databases">
        <title>Comparative genomics of Cryptococcus and Kwoniella reveals pathogenesis evolution and contrasting modes of karyotype evolution via chromosome fusion or intercentromeric recombination.</title>
        <authorList>
            <person name="Coelho M.A."/>
            <person name="David-Palma M."/>
            <person name="Shea T."/>
            <person name="Bowers K."/>
            <person name="McGinley-Smith S."/>
            <person name="Mohammad A.W."/>
            <person name="Gnirke A."/>
            <person name="Yurkov A.M."/>
            <person name="Nowrousian M."/>
            <person name="Sun S."/>
            <person name="Cuomo C.A."/>
            <person name="Heitman J."/>
        </authorList>
    </citation>
    <scope>NUCLEOTIDE SEQUENCE</scope>
    <source>
        <strain evidence="3">CBS 10117</strain>
    </source>
</reference>
<evidence type="ECO:0000313" key="3">
    <source>
        <dbReference type="EMBL" id="WWC58999.1"/>
    </source>
</evidence>
<keyword evidence="4" id="KW-1185">Reference proteome</keyword>
<dbReference type="KEGG" id="kdj:28966022"/>
<dbReference type="RefSeq" id="XP_018265946.1">
    <property type="nucleotide sequence ID" value="XM_018405665.1"/>
</dbReference>
<organism evidence="2">
    <name type="scientific">Kwoniella dejecticola CBS 10117</name>
    <dbReference type="NCBI Taxonomy" id="1296121"/>
    <lineage>
        <taxon>Eukaryota</taxon>
        <taxon>Fungi</taxon>
        <taxon>Dikarya</taxon>
        <taxon>Basidiomycota</taxon>
        <taxon>Agaricomycotina</taxon>
        <taxon>Tremellomycetes</taxon>
        <taxon>Tremellales</taxon>
        <taxon>Cryptococcaceae</taxon>
        <taxon>Kwoniella</taxon>
    </lineage>
</organism>
<dbReference type="GeneID" id="28966022"/>
<accession>A0A1A6ADI6</accession>
<dbReference type="EMBL" id="CP144531">
    <property type="protein sequence ID" value="WWC58999.1"/>
    <property type="molecule type" value="Genomic_DNA"/>
</dbReference>
<gene>
    <name evidence="2" type="ORF">I303_02323</name>
    <name evidence="3" type="ORF">I303_101545</name>
</gene>
<name>A0A1A6ADI6_9TREE</name>
<proteinExistence type="predicted"/>
<feature type="region of interest" description="Disordered" evidence="1">
    <location>
        <begin position="1"/>
        <end position="25"/>
    </location>
</feature>
<evidence type="ECO:0000256" key="1">
    <source>
        <dbReference type="SAM" id="MobiDB-lite"/>
    </source>
</evidence>
<evidence type="ECO:0000313" key="2">
    <source>
        <dbReference type="EMBL" id="OBR88104.1"/>
    </source>
</evidence>
<evidence type="ECO:0000313" key="4">
    <source>
        <dbReference type="Proteomes" id="UP000078595"/>
    </source>
</evidence>
<dbReference type="VEuPathDB" id="FungiDB:I303_02323"/>